<name>A0A1Y1UCW0_9TREE</name>
<keyword evidence="4" id="KW-1185">Reference proteome</keyword>
<dbReference type="RefSeq" id="XP_021869121.1">
    <property type="nucleotide sequence ID" value="XM_022016598.1"/>
</dbReference>
<dbReference type="GeneID" id="33558407"/>
<dbReference type="InterPro" id="IPR036938">
    <property type="entry name" value="PAP2/HPO_sf"/>
</dbReference>
<dbReference type="Pfam" id="PF01569">
    <property type="entry name" value="PAP2"/>
    <property type="match status" value="1"/>
</dbReference>
<evidence type="ECO:0000313" key="4">
    <source>
        <dbReference type="Proteomes" id="UP000193218"/>
    </source>
</evidence>
<dbReference type="GO" id="GO:0042392">
    <property type="term" value="F:sphingosine-1-phosphate phosphatase activity"/>
    <property type="evidence" value="ECO:0007669"/>
    <property type="project" value="TreeGrafter"/>
</dbReference>
<evidence type="ECO:0000256" key="1">
    <source>
        <dbReference type="SAM" id="MobiDB-lite"/>
    </source>
</evidence>
<comment type="caution">
    <text evidence="3">The sequence shown here is derived from an EMBL/GenBank/DDBJ whole genome shotgun (WGS) entry which is preliminary data.</text>
</comment>
<dbReference type="PANTHER" id="PTHR14969:SF13">
    <property type="entry name" value="AT30094P"/>
    <property type="match status" value="1"/>
</dbReference>
<dbReference type="AlphaFoldDB" id="A0A1Y1UCW0"/>
<gene>
    <name evidence="3" type="ORF">BD324DRAFT_633132</name>
</gene>
<dbReference type="EMBL" id="NBSH01000012">
    <property type="protein sequence ID" value="ORX34905.1"/>
    <property type="molecule type" value="Genomic_DNA"/>
</dbReference>
<dbReference type="InParanoid" id="A0A1Y1UCW0"/>
<sequence length="246" mass="27139">MGLHPHSPSDYPSFLLYVLDETHLTITVLHAAIIIYTRDAHIAWIAVGALGSSLSAKGIKHFIRSPRPPPPPPTSNTDLKSHVRPKKTYGMPSTHSTALSFYFFYLVPELLLSSQMLASLPFTLGIRIPLPASIRPYIPSFSAVPKLRSAGTFGSVRPPRKEILDSLTTGQRWSSAIGITAYWLGGLWSRIELGYHTYSQVVVGAAFGWLLSTLWRGVWIANPALGPWLQGWIDTVWNLGRGLLSI</sequence>
<protein>
    <recommendedName>
        <fullName evidence="2">Phosphatidic acid phosphatase type 2/haloperoxidase domain-containing protein</fullName>
    </recommendedName>
</protein>
<feature type="domain" description="Phosphatidic acid phosphatase type 2/haloperoxidase" evidence="2">
    <location>
        <begin position="44"/>
        <end position="215"/>
    </location>
</feature>
<dbReference type="Proteomes" id="UP000193218">
    <property type="component" value="Unassembled WGS sequence"/>
</dbReference>
<organism evidence="3 4">
    <name type="scientific">Kockovaella imperatae</name>
    <dbReference type="NCBI Taxonomy" id="4999"/>
    <lineage>
        <taxon>Eukaryota</taxon>
        <taxon>Fungi</taxon>
        <taxon>Dikarya</taxon>
        <taxon>Basidiomycota</taxon>
        <taxon>Agaricomycotina</taxon>
        <taxon>Tremellomycetes</taxon>
        <taxon>Tremellales</taxon>
        <taxon>Cuniculitremaceae</taxon>
        <taxon>Kockovaella</taxon>
    </lineage>
</organism>
<proteinExistence type="predicted"/>
<dbReference type="Gene3D" id="1.20.144.10">
    <property type="entry name" value="Phosphatidic acid phosphatase type 2/haloperoxidase"/>
    <property type="match status" value="1"/>
</dbReference>
<evidence type="ECO:0000313" key="3">
    <source>
        <dbReference type="EMBL" id="ORX34905.1"/>
    </source>
</evidence>
<feature type="region of interest" description="Disordered" evidence="1">
    <location>
        <begin position="62"/>
        <end position="93"/>
    </location>
</feature>
<dbReference type="SUPFAM" id="SSF48317">
    <property type="entry name" value="Acid phosphatase/Vanadium-dependent haloperoxidase"/>
    <property type="match status" value="1"/>
</dbReference>
<evidence type="ECO:0000259" key="2">
    <source>
        <dbReference type="Pfam" id="PF01569"/>
    </source>
</evidence>
<reference evidence="3 4" key="1">
    <citation type="submission" date="2017-03" db="EMBL/GenBank/DDBJ databases">
        <title>Widespread Adenine N6-methylation of Active Genes in Fungi.</title>
        <authorList>
            <consortium name="DOE Joint Genome Institute"/>
            <person name="Mondo S.J."/>
            <person name="Dannebaum R.O."/>
            <person name="Kuo R.C."/>
            <person name="Louie K.B."/>
            <person name="Bewick A.J."/>
            <person name="Labutti K."/>
            <person name="Haridas S."/>
            <person name="Kuo A."/>
            <person name="Salamov A."/>
            <person name="Ahrendt S.R."/>
            <person name="Lau R."/>
            <person name="Bowen B.P."/>
            <person name="Lipzen A."/>
            <person name="Sullivan W."/>
            <person name="Andreopoulos W.B."/>
            <person name="Clum A."/>
            <person name="Lindquist E."/>
            <person name="Daum C."/>
            <person name="Northen T.R."/>
            <person name="Ramamoorthy G."/>
            <person name="Schmitz R.J."/>
            <person name="Gryganskyi A."/>
            <person name="Culley D."/>
            <person name="Magnuson J."/>
            <person name="James T.Y."/>
            <person name="O'Malley M.A."/>
            <person name="Stajich J.E."/>
            <person name="Spatafora J.W."/>
            <person name="Visel A."/>
            <person name="Grigoriev I.V."/>
        </authorList>
    </citation>
    <scope>NUCLEOTIDE SEQUENCE [LARGE SCALE GENOMIC DNA]</scope>
    <source>
        <strain evidence="3 4">NRRL Y-17943</strain>
    </source>
</reference>
<dbReference type="InterPro" id="IPR000326">
    <property type="entry name" value="PAP2/HPO"/>
</dbReference>
<dbReference type="PANTHER" id="PTHR14969">
    <property type="entry name" value="SPHINGOSINE-1-PHOSPHATE PHOSPHOHYDROLASE"/>
    <property type="match status" value="1"/>
</dbReference>
<dbReference type="OrthoDB" id="302705at2759"/>
<accession>A0A1Y1UCW0</accession>
<dbReference type="STRING" id="4999.A0A1Y1UCW0"/>